<feature type="transmembrane region" description="Helical" evidence="1">
    <location>
        <begin position="109"/>
        <end position="128"/>
    </location>
</feature>
<proteinExistence type="predicted"/>
<feature type="transmembrane region" description="Helical" evidence="1">
    <location>
        <begin position="26"/>
        <end position="43"/>
    </location>
</feature>
<dbReference type="Pfam" id="PF01569">
    <property type="entry name" value="PAP2"/>
    <property type="match status" value="1"/>
</dbReference>
<feature type="transmembrane region" description="Helical" evidence="1">
    <location>
        <begin position="191"/>
        <end position="211"/>
    </location>
</feature>
<gene>
    <name evidence="3" type="ordered locus">Snov_3027</name>
</gene>
<feature type="domain" description="Phosphatidic acid phosphatase type 2/haloperoxidase" evidence="2">
    <location>
        <begin position="113"/>
        <end position="236"/>
    </location>
</feature>
<name>D7A771_ANCN5</name>
<dbReference type="AlphaFoldDB" id="D7A771"/>
<keyword evidence="4" id="KW-1185">Reference proteome</keyword>
<dbReference type="EMBL" id="CP002026">
    <property type="protein sequence ID" value="ADH90302.1"/>
    <property type="molecule type" value="Genomic_DNA"/>
</dbReference>
<dbReference type="InterPro" id="IPR036938">
    <property type="entry name" value="PAP2/HPO_sf"/>
</dbReference>
<keyword evidence="1" id="KW-0812">Transmembrane</keyword>
<dbReference type="KEGG" id="sno:Snov_3027"/>
<evidence type="ECO:0000313" key="3">
    <source>
        <dbReference type="EMBL" id="ADH90302.1"/>
    </source>
</evidence>
<dbReference type="InterPro" id="IPR000326">
    <property type="entry name" value="PAP2/HPO"/>
</dbReference>
<dbReference type="Gene3D" id="1.20.144.10">
    <property type="entry name" value="Phosphatidic acid phosphatase type 2/haloperoxidase"/>
    <property type="match status" value="1"/>
</dbReference>
<dbReference type="Proteomes" id="UP000006633">
    <property type="component" value="Chromosome"/>
</dbReference>
<accession>D7A771</accession>
<evidence type="ECO:0000259" key="2">
    <source>
        <dbReference type="Pfam" id="PF01569"/>
    </source>
</evidence>
<dbReference type="STRING" id="639283.Snov_3027"/>
<keyword evidence="1" id="KW-1133">Transmembrane helix</keyword>
<dbReference type="SUPFAM" id="SSF48317">
    <property type="entry name" value="Acid phosphatase/Vanadium-dependent haloperoxidase"/>
    <property type="match status" value="1"/>
</dbReference>
<feature type="transmembrane region" description="Helical" evidence="1">
    <location>
        <begin position="217"/>
        <end position="236"/>
    </location>
</feature>
<reference evidence="3 4" key="1">
    <citation type="journal article" date="2012" name="Stand. Genomic Sci.">
        <title>Complete genome sequence of the facultatively chemolithoautotrophic and methylotrophic alpha Proteobacterium Starkeya novella type strain (ATCC 8093(T)).</title>
        <authorList>
            <person name="Kappler U."/>
            <person name="Davenport K."/>
            <person name="Beatson S."/>
            <person name="Lucas S."/>
            <person name="Lapidus A."/>
            <person name="Copeland A."/>
            <person name="Berry K.W."/>
            <person name="Glavina Del Rio T."/>
            <person name="Hammon N."/>
            <person name="Dalin E."/>
            <person name="Tice H."/>
            <person name="Pitluck S."/>
            <person name="Richardson P."/>
            <person name="Bruce D."/>
            <person name="Goodwin L.A."/>
            <person name="Han C."/>
            <person name="Tapia R."/>
            <person name="Detter J.C."/>
            <person name="Chang Y.J."/>
            <person name="Jeffries C.D."/>
            <person name="Land M."/>
            <person name="Hauser L."/>
            <person name="Kyrpides N.C."/>
            <person name="Goker M."/>
            <person name="Ivanova N."/>
            <person name="Klenk H.P."/>
            <person name="Woyke T."/>
        </authorList>
    </citation>
    <scope>NUCLEOTIDE SEQUENCE [LARGE SCALE GENOMIC DNA]</scope>
    <source>
        <strain evidence="4">ATCC 8093 / DSM 506 / JCM 20403 / CCM 1077 / IAM 12100 / NBRC 12443 / NCIMB 10456</strain>
    </source>
</reference>
<dbReference type="HOGENOM" id="CLU_070327_1_0_5"/>
<dbReference type="eggNOG" id="COG0671">
    <property type="taxonomic scope" value="Bacteria"/>
</dbReference>
<keyword evidence="1" id="KW-0472">Membrane</keyword>
<sequence length="340" mass="37448">MYKINQMKIFDYIYVNVCNKFDQRPILSLFAVTVFLSFFFYSFPSVDRAATALFYQPGVGFPAARVEALRDFRNLAANLTVILPVAFSLGLFLKLVYPSKPCLFSPRMSLYFISLFLIGPALMVNGVLKSFWGRPRPVNITEFGGIWPFQEAWVIGEHGLLNRSFTSGEAATIACLLPLALFVPREWRWQVATLIGVLVVATSLNRIAFGAHFLSDVTISIGLMLTLAAALHRLFFVDRAEMLCDAALEARLTAYGQRWAADRAAFRRRSGEVLGAFTRAVGTFLTAQGAAARMVAGRIEASIGGEAMVRALVTPLAAPLSSLTGGRTVRRLSQTTPNRS</sequence>
<dbReference type="CDD" id="cd03396">
    <property type="entry name" value="PAP2_like_6"/>
    <property type="match status" value="1"/>
</dbReference>
<organism evidence="3 4">
    <name type="scientific">Ancylobacter novellus (strain ATCC 8093 / DSM 506 / JCM 20403 / CCM 1077 / IAM 12100 / NBRC 12443 / NCIMB 10456)</name>
    <name type="common">Starkeya novella</name>
    <dbReference type="NCBI Taxonomy" id="639283"/>
    <lineage>
        <taxon>Bacteria</taxon>
        <taxon>Pseudomonadati</taxon>
        <taxon>Pseudomonadota</taxon>
        <taxon>Alphaproteobacteria</taxon>
        <taxon>Hyphomicrobiales</taxon>
        <taxon>Xanthobacteraceae</taxon>
        <taxon>Ancylobacter</taxon>
    </lineage>
</organism>
<evidence type="ECO:0000256" key="1">
    <source>
        <dbReference type="SAM" id="Phobius"/>
    </source>
</evidence>
<feature type="transmembrane region" description="Helical" evidence="1">
    <location>
        <begin position="75"/>
        <end position="97"/>
    </location>
</feature>
<evidence type="ECO:0000313" key="4">
    <source>
        <dbReference type="Proteomes" id="UP000006633"/>
    </source>
</evidence>
<feature type="transmembrane region" description="Helical" evidence="1">
    <location>
        <begin position="165"/>
        <end position="184"/>
    </location>
</feature>
<protein>
    <submittedName>
        <fullName evidence="3">Phosphoesterase PA-phosphatase related protein</fullName>
    </submittedName>
</protein>